<dbReference type="AlphaFoldDB" id="A0A7R9LAY4"/>
<organism evidence="2">
    <name type="scientific">Oppiella nova</name>
    <dbReference type="NCBI Taxonomy" id="334625"/>
    <lineage>
        <taxon>Eukaryota</taxon>
        <taxon>Metazoa</taxon>
        <taxon>Ecdysozoa</taxon>
        <taxon>Arthropoda</taxon>
        <taxon>Chelicerata</taxon>
        <taxon>Arachnida</taxon>
        <taxon>Acari</taxon>
        <taxon>Acariformes</taxon>
        <taxon>Sarcoptiformes</taxon>
        <taxon>Oribatida</taxon>
        <taxon>Brachypylina</taxon>
        <taxon>Oppioidea</taxon>
        <taxon>Oppiidae</taxon>
        <taxon>Oppiella</taxon>
    </lineage>
</organism>
<name>A0A7R9LAY4_9ACAR</name>
<dbReference type="InterPro" id="IPR036047">
    <property type="entry name" value="F-box-like_dom_sf"/>
</dbReference>
<keyword evidence="3" id="KW-1185">Reference proteome</keyword>
<dbReference type="Pfam" id="PF00646">
    <property type="entry name" value="F-box"/>
    <property type="match status" value="1"/>
</dbReference>
<dbReference type="Proteomes" id="UP000728032">
    <property type="component" value="Unassembled WGS sequence"/>
</dbReference>
<gene>
    <name evidence="2" type="ORF">ONB1V03_LOCUS1340</name>
</gene>
<protein>
    <recommendedName>
        <fullName evidence="1">F-box domain-containing protein</fullName>
    </recommendedName>
</protein>
<accession>A0A7R9LAY4</accession>
<sequence>MAEEEDNECQELCQKLQIVSIDMKFTEEEYYPKDSFDRYGDDLCEEILSYLSLEDCFRFECLSKQWQRLVFKSQVCLNVDEVVRKLIIRIDIKSRSEWFAKINWEALESMGKKLPNITSIDININLLSSIVTENNEILLKNLTHFRYPYETSDGNLLPAFVDHYKNSLKSFSIVFNWDLMSAEEYIHVLSLTSQMKGMRELSVPLNGTNVWEHNINSHTIHSIVHYHCEEFVNQWPHLKRYRLHLLCKTDPQVRRVYESANRMIGLRRLEFMFETPLDLIGHKVLVTPKSLSPLKRLTHLSICLRNGVLDETLLDSIDTHYVLSRTHTELNKD</sequence>
<dbReference type="EMBL" id="OC915042">
    <property type="protein sequence ID" value="CAD7638325.1"/>
    <property type="molecule type" value="Genomic_DNA"/>
</dbReference>
<feature type="domain" description="F-box" evidence="1">
    <location>
        <begin position="41"/>
        <end position="72"/>
    </location>
</feature>
<dbReference type="OrthoDB" id="6478838at2759"/>
<reference evidence="2" key="1">
    <citation type="submission" date="2020-11" db="EMBL/GenBank/DDBJ databases">
        <authorList>
            <person name="Tran Van P."/>
        </authorList>
    </citation>
    <scope>NUCLEOTIDE SEQUENCE</scope>
</reference>
<proteinExistence type="predicted"/>
<dbReference type="InterPro" id="IPR001810">
    <property type="entry name" value="F-box_dom"/>
</dbReference>
<evidence type="ECO:0000259" key="1">
    <source>
        <dbReference type="Pfam" id="PF00646"/>
    </source>
</evidence>
<dbReference type="EMBL" id="CAJPVJ010000217">
    <property type="protein sequence ID" value="CAG2161738.1"/>
    <property type="molecule type" value="Genomic_DNA"/>
</dbReference>
<dbReference type="SUPFAM" id="SSF81383">
    <property type="entry name" value="F-box domain"/>
    <property type="match status" value="1"/>
</dbReference>
<evidence type="ECO:0000313" key="3">
    <source>
        <dbReference type="Proteomes" id="UP000728032"/>
    </source>
</evidence>
<evidence type="ECO:0000313" key="2">
    <source>
        <dbReference type="EMBL" id="CAD7638325.1"/>
    </source>
</evidence>
<dbReference type="Gene3D" id="1.20.1280.50">
    <property type="match status" value="1"/>
</dbReference>